<evidence type="ECO:0000313" key="1">
    <source>
        <dbReference type="EnsemblPlants" id="Solyc06g009030.1.1.1"/>
    </source>
</evidence>
<organism evidence="1">
    <name type="scientific">Solanum lycopersicum</name>
    <name type="common">Tomato</name>
    <name type="synonym">Lycopersicon esculentum</name>
    <dbReference type="NCBI Taxonomy" id="4081"/>
    <lineage>
        <taxon>Eukaryota</taxon>
        <taxon>Viridiplantae</taxon>
        <taxon>Streptophyta</taxon>
        <taxon>Embryophyta</taxon>
        <taxon>Tracheophyta</taxon>
        <taxon>Spermatophyta</taxon>
        <taxon>Magnoliopsida</taxon>
        <taxon>eudicotyledons</taxon>
        <taxon>Gunneridae</taxon>
        <taxon>Pentapetalae</taxon>
        <taxon>asterids</taxon>
        <taxon>lamiids</taxon>
        <taxon>Solanales</taxon>
        <taxon>Solanaceae</taxon>
        <taxon>Solanoideae</taxon>
        <taxon>Solaneae</taxon>
        <taxon>Solanum</taxon>
        <taxon>Solanum subgen. Lycopersicon</taxon>
    </lineage>
</organism>
<name>A0A3Q7HJV5_SOLLC</name>
<reference evidence="1" key="2">
    <citation type="submission" date="2019-01" db="UniProtKB">
        <authorList>
            <consortium name="EnsemblPlants"/>
        </authorList>
    </citation>
    <scope>IDENTIFICATION</scope>
    <source>
        <strain evidence="1">cv. Heinz 1706</strain>
    </source>
</reference>
<dbReference type="Proteomes" id="UP000004994">
    <property type="component" value="Chromosome 6"/>
</dbReference>
<protein>
    <submittedName>
        <fullName evidence="1">Uncharacterized protein</fullName>
    </submittedName>
</protein>
<proteinExistence type="predicted"/>
<sequence length="52" mass="6147">MFHINYTISIFQHTPFAPNHLTLPTIAITYIVYSYKCSYMKNIVCVNFILNF</sequence>
<dbReference type="Gramene" id="Solyc06g009030.1.1">
    <property type="protein sequence ID" value="Solyc06g009030.1.1.1"/>
    <property type="gene ID" value="Solyc06g009030.1"/>
</dbReference>
<dbReference type="PaxDb" id="4081-Solyc06g009030.1.1"/>
<keyword evidence="2" id="KW-1185">Reference proteome</keyword>
<dbReference type="AlphaFoldDB" id="A0A3Q7HJV5"/>
<evidence type="ECO:0000313" key="2">
    <source>
        <dbReference type="Proteomes" id="UP000004994"/>
    </source>
</evidence>
<dbReference type="InParanoid" id="A0A3Q7HJV5"/>
<dbReference type="EnsemblPlants" id="Solyc06g009030.1.1">
    <property type="protein sequence ID" value="Solyc06g009030.1.1.1"/>
    <property type="gene ID" value="Solyc06g009030.1"/>
</dbReference>
<reference evidence="1" key="1">
    <citation type="journal article" date="2012" name="Nature">
        <title>The tomato genome sequence provides insights into fleshy fruit evolution.</title>
        <authorList>
            <consortium name="Tomato Genome Consortium"/>
        </authorList>
    </citation>
    <scope>NUCLEOTIDE SEQUENCE [LARGE SCALE GENOMIC DNA]</scope>
    <source>
        <strain evidence="1">cv. Heinz 1706</strain>
    </source>
</reference>
<accession>A0A3Q7HJV5</accession>